<dbReference type="GeneID" id="87908216"/>
<comment type="caution">
    <text evidence="2">The sequence shown here is derived from an EMBL/GenBank/DDBJ whole genome shotgun (WGS) entry which is preliminary data.</text>
</comment>
<dbReference type="InterPro" id="IPR001763">
    <property type="entry name" value="Rhodanese-like_dom"/>
</dbReference>
<evidence type="ECO:0000313" key="2">
    <source>
        <dbReference type="EMBL" id="KAK4657496.1"/>
    </source>
</evidence>
<dbReference type="EMBL" id="JAFFHA010000004">
    <property type="protein sequence ID" value="KAK4657496.1"/>
    <property type="molecule type" value="Genomic_DNA"/>
</dbReference>
<evidence type="ECO:0000313" key="3">
    <source>
        <dbReference type="Proteomes" id="UP001323405"/>
    </source>
</evidence>
<dbReference type="PANTHER" id="PTHR10828:SF50">
    <property type="entry name" value="REDUCTASE (ARC2), PUTATIVE (AFU_ORTHOLOGUE AFUA_6G13400)-RELATED"/>
    <property type="match status" value="1"/>
</dbReference>
<dbReference type="PANTHER" id="PTHR10828">
    <property type="entry name" value="M-PHASE INDUCER PHOSPHATASE DUAL SPECIFICITY PHOSPHATASE CDC25"/>
    <property type="match status" value="1"/>
</dbReference>
<dbReference type="InterPro" id="IPR036873">
    <property type="entry name" value="Rhodanese-like_dom_sf"/>
</dbReference>
<evidence type="ECO:0000259" key="1">
    <source>
        <dbReference type="PROSITE" id="PS50206"/>
    </source>
</evidence>
<dbReference type="Gene3D" id="3.40.250.10">
    <property type="entry name" value="Rhodanese-like domain"/>
    <property type="match status" value="1"/>
</dbReference>
<keyword evidence="3" id="KW-1185">Reference proteome</keyword>
<reference evidence="2 3" key="1">
    <citation type="journal article" date="2023" name="bioRxiv">
        <title>High-quality genome assemblies of four members of thePodospora anserinaspecies complex.</title>
        <authorList>
            <person name="Ament-Velasquez S.L."/>
            <person name="Vogan A.A."/>
            <person name="Wallerman O."/>
            <person name="Hartmann F."/>
            <person name="Gautier V."/>
            <person name="Silar P."/>
            <person name="Giraud T."/>
            <person name="Johannesson H."/>
        </authorList>
    </citation>
    <scope>NUCLEOTIDE SEQUENCE [LARGE SCALE GENOMIC DNA]</scope>
    <source>
        <strain evidence="2 3">CBS 415.72m</strain>
    </source>
</reference>
<dbReference type="Proteomes" id="UP001323405">
    <property type="component" value="Unassembled WGS sequence"/>
</dbReference>
<name>A0ABR0GP05_9PEZI</name>
<accession>A0ABR0GP05</accession>
<dbReference type="PROSITE" id="PS50206">
    <property type="entry name" value="RHODANESE_3"/>
    <property type="match status" value="1"/>
</dbReference>
<dbReference type="SUPFAM" id="SSF52821">
    <property type="entry name" value="Rhodanese/Cell cycle control phosphatase"/>
    <property type="match status" value="1"/>
</dbReference>
<dbReference type="SMART" id="SM00450">
    <property type="entry name" value="RHOD"/>
    <property type="match status" value="1"/>
</dbReference>
<feature type="domain" description="Rhodanese" evidence="1">
    <location>
        <begin position="91"/>
        <end position="191"/>
    </location>
</feature>
<sequence length="207" mass="22886">MHDPASLPDEVLSSTLATIAMNRFLISTSLRSVRSFPKSRTIRPHQLHTYSLRKMSTDTPVPAPWHAAYPAPSSQTVFIPRDEVLSILANRRKDTVLVDLRRNDFEGGTIRGSINLPAQSLYPTLPTVYSTLKAAGLKKVIFYCGSSTGRGSRAASWLADYISSQNDTEMQSLALGGGIKGWAAAGPEYVKWMDEYDEKVWAKYSTT</sequence>
<proteinExistence type="predicted"/>
<dbReference type="RefSeq" id="XP_062746469.1">
    <property type="nucleotide sequence ID" value="XM_062888309.1"/>
</dbReference>
<organism evidence="2 3">
    <name type="scientific">Podospora pseudocomata</name>
    <dbReference type="NCBI Taxonomy" id="2093779"/>
    <lineage>
        <taxon>Eukaryota</taxon>
        <taxon>Fungi</taxon>
        <taxon>Dikarya</taxon>
        <taxon>Ascomycota</taxon>
        <taxon>Pezizomycotina</taxon>
        <taxon>Sordariomycetes</taxon>
        <taxon>Sordariomycetidae</taxon>
        <taxon>Sordariales</taxon>
        <taxon>Podosporaceae</taxon>
        <taxon>Podospora</taxon>
    </lineage>
</organism>
<protein>
    <recommendedName>
        <fullName evidence="1">Rhodanese domain-containing protein</fullName>
    </recommendedName>
</protein>
<dbReference type="Pfam" id="PF00581">
    <property type="entry name" value="Rhodanese"/>
    <property type="match status" value="1"/>
</dbReference>
<gene>
    <name evidence="2" type="ORF">QC762_214220</name>
</gene>